<dbReference type="Pfam" id="PF04819">
    <property type="entry name" value="DUF716"/>
    <property type="match status" value="1"/>
</dbReference>
<dbReference type="GO" id="GO:0016020">
    <property type="term" value="C:membrane"/>
    <property type="evidence" value="ECO:0007669"/>
    <property type="project" value="UniProtKB-SubCell"/>
</dbReference>
<gene>
    <name evidence="8" type="primary">LOC112289252</name>
    <name evidence="7" type="ORF">PHYPA_016269</name>
</gene>
<dbReference type="EnsemblPlants" id="Pp3c12_14270V3.1">
    <property type="protein sequence ID" value="Pp3c12_14270V3.1"/>
    <property type="gene ID" value="Pp3c12_14270"/>
</dbReference>
<dbReference type="HOGENOM" id="CLU_063151_0_0_1"/>
<reference evidence="7 9" key="1">
    <citation type="journal article" date="2008" name="Science">
        <title>The Physcomitrella genome reveals evolutionary insights into the conquest of land by plants.</title>
        <authorList>
            <person name="Rensing S."/>
            <person name="Lang D."/>
            <person name="Zimmer A."/>
            <person name="Terry A."/>
            <person name="Salamov A."/>
            <person name="Shapiro H."/>
            <person name="Nishiyama T."/>
            <person name="Perroud P.-F."/>
            <person name="Lindquist E."/>
            <person name="Kamisugi Y."/>
            <person name="Tanahashi T."/>
            <person name="Sakakibara K."/>
            <person name="Fujita T."/>
            <person name="Oishi K."/>
            <person name="Shin-I T."/>
            <person name="Kuroki Y."/>
            <person name="Toyoda A."/>
            <person name="Suzuki Y."/>
            <person name="Hashimoto A."/>
            <person name="Yamaguchi K."/>
            <person name="Sugano A."/>
            <person name="Kohara Y."/>
            <person name="Fujiyama A."/>
            <person name="Anterola A."/>
            <person name="Aoki S."/>
            <person name="Ashton N."/>
            <person name="Barbazuk W.B."/>
            <person name="Barker E."/>
            <person name="Bennetzen J."/>
            <person name="Bezanilla M."/>
            <person name="Blankenship R."/>
            <person name="Cho S.H."/>
            <person name="Dutcher S."/>
            <person name="Estelle M."/>
            <person name="Fawcett J.A."/>
            <person name="Gundlach H."/>
            <person name="Hanada K."/>
            <person name="Heyl A."/>
            <person name="Hicks K.A."/>
            <person name="Hugh J."/>
            <person name="Lohr M."/>
            <person name="Mayer K."/>
            <person name="Melkozernov A."/>
            <person name="Murata T."/>
            <person name="Nelson D."/>
            <person name="Pils B."/>
            <person name="Prigge M."/>
            <person name="Reiss B."/>
            <person name="Renner T."/>
            <person name="Rombauts S."/>
            <person name="Rushton P."/>
            <person name="Sanderfoot A."/>
            <person name="Schween G."/>
            <person name="Shiu S.-H."/>
            <person name="Stueber K."/>
            <person name="Theodoulou F.L."/>
            <person name="Tu H."/>
            <person name="Van de Peer Y."/>
            <person name="Verrier P.J."/>
            <person name="Waters E."/>
            <person name="Wood A."/>
            <person name="Yang L."/>
            <person name="Cove D."/>
            <person name="Cuming A."/>
            <person name="Hasebe M."/>
            <person name="Lucas S."/>
            <person name="Mishler D.B."/>
            <person name="Reski R."/>
            <person name="Grigoriev I."/>
            <person name="Quatrano R.S."/>
            <person name="Boore J.L."/>
        </authorList>
    </citation>
    <scope>NUCLEOTIDE SEQUENCE [LARGE SCALE GENOMIC DNA]</scope>
    <source>
        <strain evidence="8 9">cv. Gransden 2004</strain>
    </source>
</reference>
<keyword evidence="4 6" id="KW-1133">Transmembrane helix</keyword>
<feature type="transmembrane region" description="Helical" evidence="6">
    <location>
        <begin position="12"/>
        <end position="30"/>
    </location>
</feature>
<dbReference type="PANTHER" id="PTHR47830:SF1">
    <property type="entry name" value="OS11G0534100 PROTEIN"/>
    <property type="match status" value="1"/>
</dbReference>
<keyword evidence="3 6" id="KW-0812">Transmembrane</keyword>
<dbReference type="EnsemblPlants" id="Pp3c12_14270V3.3">
    <property type="protein sequence ID" value="Pp3c12_14270V3.3"/>
    <property type="gene ID" value="Pp3c12_14270"/>
</dbReference>
<keyword evidence="5 6" id="KW-0472">Membrane</keyword>
<dbReference type="Gramene" id="Pp3c12_14270V3.3">
    <property type="protein sequence ID" value="Pp3c12_14270V3.3"/>
    <property type="gene ID" value="Pp3c12_14270"/>
</dbReference>
<dbReference type="AlphaFoldDB" id="A9SEI3"/>
<reference evidence="7 9" key="2">
    <citation type="journal article" date="2018" name="Plant J.">
        <title>The Physcomitrella patens chromosome-scale assembly reveals moss genome structure and evolution.</title>
        <authorList>
            <person name="Lang D."/>
            <person name="Ullrich K.K."/>
            <person name="Murat F."/>
            <person name="Fuchs J."/>
            <person name="Jenkins J."/>
            <person name="Haas F.B."/>
            <person name="Piednoel M."/>
            <person name="Gundlach H."/>
            <person name="Van Bel M."/>
            <person name="Meyberg R."/>
            <person name="Vives C."/>
            <person name="Morata J."/>
            <person name="Symeonidi A."/>
            <person name="Hiss M."/>
            <person name="Muchero W."/>
            <person name="Kamisugi Y."/>
            <person name="Saleh O."/>
            <person name="Blanc G."/>
            <person name="Decker E.L."/>
            <person name="van Gessel N."/>
            <person name="Grimwood J."/>
            <person name="Hayes R.D."/>
            <person name="Graham S.W."/>
            <person name="Gunter L.E."/>
            <person name="McDaniel S.F."/>
            <person name="Hoernstein S.N.W."/>
            <person name="Larsson A."/>
            <person name="Li F.W."/>
            <person name="Perroud P.F."/>
            <person name="Phillips J."/>
            <person name="Ranjan P."/>
            <person name="Rokshar D.S."/>
            <person name="Rothfels C.J."/>
            <person name="Schneider L."/>
            <person name="Shu S."/>
            <person name="Stevenson D.W."/>
            <person name="Thummler F."/>
            <person name="Tillich M."/>
            <person name="Villarreal Aguilar J.C."/>
            <person name="Widiez T."/>
            <person name="Wong G.K."/>
            <person name="Wymore A."/>
            <person name="Zhang Y."/>
            <person name="Zimmer A.D."/>
            <person name="Quatrano R.S."/>
            <person name="Mayer K.F.X."/>
            <person name="Goodstein D."/>
            <person name="Casacuberta J.M."/>
            <person name="Vandepoele K."/>
            <person name="Reski R."/>
            <person name="Cuming A.C."/>
            <person name="Tuskan G.A."/>
            <person name="Maumus F."/>
            <person name="Salse J."/>
            <person name="Schmutz J."/>
            <person name="Rensing S.A."/>
        </authorList>
    </citation>
    <scope>NUCLEOTIDE SEQUENCE [LARGE SCALE GENOMIC DNA]</scope>
    <source>
        <strain evidence="8 9">cv. Gransden 2004</strain>
    </source>
</reference>
<feature type="transmembrane region" description="Helical" evidence="6">
    <location>
        <begin position="157"/>
        <end position="174"/>
    </location>
</feature>
<evidence type="ECO:0000313" key="7">
    <source>
        <dbReference type="EMBL" id="PNR43886.1"/>
    </source>
</evidence>
<dbReference type="eggNOG" id="ENOG502QTFJ">
    <property type="taxonomic scope" value="Eukaryota"/>
</dbReference>
<feature type="transmembrane region" description="Helical" evidence="6">
    <location>
        <begin position="89"/>
        <end position="112"/>
    </location>
</feature>
<evidence type="ECO:0000256" key="5">
    <source>
        <dbReference type="ARBA" id="ARBA00023136"/>
    </source>
</evidence>
<dbReference type="EMBL" id="ABEU02000012">
    <property type="protein sequence ID" value="PNR43886.1"/>
    <property type="molecule type" value="Genomic_DNA"/>
</dbReference>
<dbReference type="InterPro" id="IPR006904">
    <property type="entry name" value="DUF716"/>
</dbReference>
<dbReference type="RefSeq" id="XP_024390096.1">
    <property type="nucleotide sequence ID" value="XM_024534328.2"/>
</dbReference>
<feature type="transmembrane region" description="Helical" evidence="6">
    <location>
        <begin position="179"/>
        <end position="197"/>
    </location>
</feature>
<feature type="transmembrane region" description="Helical" evidence="6">
    <location>
        <begin position="250"/>
        <end position="271"/>
    </location>
</feature>
<evidence type="ECO:0000313" key="9">
    <source>
        <dbReference type="Proteomes" id="UP000006727"/>
    </source>
</evidence>
<organism evidence="7">
    <name type="scientific">Physcomitrium patens</name>
    <name type="common">Spreading-leaved earth moss</name>
    <name type="synonym">Physcomitrella patens</name>
    <dbReference type="NCBI Taxonomy" id="3218"/>
    <lineage>
        <taxon>Eukaryota</taxon>
        <taxon>Viridiplantae</taxon>
        <taxon>Streptophyta</taxon>
        <taxon>Embryophyta</taxon>
        <taxon>Bryophyta</taxon>
        <taxon>Bryophytina</taxon>
        <taxon>Bryopsida</taxon>
        <taxon>Funariidae</taxon>
        <taxon>Funariales</taxon>
        <taxon>Funariaceae</taxon>
        <taxon>Physcomitrium</taxon>
    </lineage>
</organism>
<evidence type="ECO:0000256" key="1">
    <source>
        <dbReference type="ARBA" id="ARBA00004141"/>
    </source>
</evidence>
<evidence type="ECO:0000256" key="4">
    <source>
        <dbReference type="ARBA" id="ARBA00022989"/>
    </source>
</evidence>
<dbReference type="OMA" id="ITHSAGR"/>
<accession>A9SEI3</accession>
<keyword evidence="9" id="KW-1185">Reference proteome</keyword>
<dbReference type="Gramene" id="Pp3c12_14270V3.1">
    <property type="protein sequence ID" value="Pp3c12_14270V3.1"/>
    <property type="gene ID" value="Pp3c12_14270"/>
</dbReference>
<dbReference type="GeneID" id="112289252"/>
<name>A9SEI3_PHYPA</name>
<dbReference type="Proteomes" id="UP000006727">
    <property type="component" value="Chromosome 12"/>
</dbReference>
<dbReference type="PaxDb" id="3218-PP1S70_208V6.1"/>
<feature type="transmembrane region" description="Helical" evidence="6">
    <location>
        <begin position="124"/>
        <end position="145"/>
    </location>
</feature>
<reference evidence="8" key="3">
    <citation type="submission" date="2020-12" db="UniProtKB">
        <authorList>
            <consortium name="EnsemblPlants"/>
        </authorList>
    </citation>
    <scope>IDENTIFICATION</scope>
</reference>
<sequence>MGSMGGHILQGIIFLSLGLWHLFCFFVSYVKSPREYTARAWYPIGLLPVRFKHLELHILLFFLPLAIFYDLGISAHFQPLSSGSMPTTSIMGFEHVTILFMFWLFVLTVLVTDTTSFLPLPPEGSFLFASLAFGLQWLSITHSAGRSSDFERQCGNLLAYSAAACAVSSGLLVIRPKAFLVNLVLCLSLVLQGTWQFQMGLSLYSESYIPQGCRYVPGSMGGPGDFTRYSSTQCDIKQGANMRAVALMNFAFNCHVIAVVVFSVFSFGIVAKAKGHCRSASTDFASTDFKVESELVQLQQNKLSFDRR</sequence>
<feature type="transmembrane region" description="Helical" evidence="6">
    <location>
        <begin position="56"/>
        <end position="77"/>
    </location>
</feature>
<evidence type="ECO:0000256" key="6">
    <source>
        <dbReference type="SAM" id="Phobius"/>
    </source>
</evidence>
<dbReference type="PANTHER" id="PTHR47830">
    <property type="entry name" value="OS11G0534100 PROTEIN"/>
    <property type="match status" value="1"/>
</dbReference>
<comment type="similarity">
    <text evidence="2">Belongs to the TMEM45 family.</text>
</comment>
<evidence type="ECO:0000256" key="2">
    <source>
        <dbReference type="ARBA" id="ARBA00006948"/>
    </source>
</evidence>
<protein>
    <submittedName>
        <fullName evidence="7 8">Uncharacterized protein</fullName>
    </submittedName>
</protein>
<dbReference type="OrthoDB" id="1924702at2759"/>
<evidence type="ECO:0000256" key="3">
    <source>
        <dbReference type="ARBA" id="ARBA00022692"/>
    </source>
</evidence>
<proteinExistence type="inferred from homology"/>
<comment type="subcellular location">
    <subcellularLocation>
        <location evidence="1">Membrane</location>
        <topology evidence="1">Multi-pass membrane protein</topology>
    </subcellularLocation>
</comment>
<evidence type="ECO:0000313" key="8">
    <source>
        <dbReference type="EnsemblPlants" id="Pp3c12_14270V3.1"/>
    </source>
</evidence>